<protein>
    <submittedName>
        <fullName evidence="2">Uncharacterized protein</fullName>
    </submittedName>
</protein>
<name>A0AAD7NZ01_9AGAR</name>
<organism evidence="2 3">
    <name type="scientific">Mycena metata</name>
    <dbReference type="NCBI Taxonomy" id="1033252"/>
    <lineage>
        <taxon>Eukaryota</taxon>
        <taxon>Fungi</taxon>
        <taxon>Dikarya</taxon>
        <taxon>Basidiomycota</taxon>
        <taxon>Agaricomycotina</taxon>
        <taxon>Agaricomycetes</taxon>
        <taxon>Agaricomycetidae</taxon>
        <taxon>Agaricales</taxon>
        <taxon>Marasmiineae</taxon>
        <taxon>Mycenaceae</taxon>
        <taxon>Mycena</taxon>
    </lineage>
</organism>
<evidence type="ECO:0000313" key="3">
    <source>
        <dbReference type="Proteomes" id="UP001215598"/>
    </source>
</evidence>
<keyword evidence="3" id="KW-1185">Reference proteome</keyword>
<feature type="compositionally biased region" description="Acidic residues" evidence="1">
    <location>
        <begin position="144"/>
        <end position="166"/>
    </location>
</feature>
<evidence type="ECO:0000313" key="2">
    <source>
        <dbReference type="EMBL" id="KAJ7780929.1"/>
    </source>
</evidence>
<accession>A0AAD7NZ01</accession>
<dbReference type="AlphaFoldDB" id="A0AAD7NZ01"/>
<evidence type="ECO:0000256" key="1">
    <source>
        <dbReference type="SAM" id="MobiDB-lite"/>
    </source>
</evidence>
<proteinExistence type="predicted"/>
<sequence length="314" mass="35317">MPPVRRKETRKTLDLSQQLCNALGFRDRKRMCKEMKKRLQKRVDQYFDLRLPASEQPGNMRRYLAAIAADFPGYFNNKHERLNKLEEYIVSYLDDNRSSLPLGDVIKVRRPSRRNSQTKNVPVVFVFGPAAPIEPPPAPSMDLDPPDDDSSDDEDDDDSDDNDNDNDNDKENDNLNNNDDDNDTPAPEVEMGDPPVPEVADTVSDRGRGSSLVPEFSPPPSPPGPPSIHSESDDLDPQSLDPVDSFLETCTPSMSHCAAALKRMGVTTHEDLLGMARWSEERLREVLKRQEIPQKVLDEEALIIGFSACLLFQS</sequence>
<gene>
    <name evidence="2" type="ORF">B0H16DRAFT_1877750</name>
</gene>
<feature type="compositionally biased region" description="Pro residues" evidence="1">
    <location>
        <begin position="216"/>
        <end position="226"/>
    </location>
</feature>
<feature type="region of interest" description="Disordered" evidence="1">
    <location>
        <begin position="128"/>
        <end position="243"/>
    </location>
</feature>
<dbReference type="EMBL" id="JARKIB010000004">
    <property type="protein sequence ID" value="KAJ7780929.1"/>
    <property type="molecule type" value="Genomic_DNA"/>
</dbReference>
<comment type="caution">
    <text evidence="2">The sequence shown here is derived from an EMBL/GenBank/DDBJ whole genome shotgun (WGS) entry which is preliminary data.</text>
</comment>
<reference evidence="2" key="1">
    <citation type="submission" date="2023-03" db="EMBL/GenBank/DDBJ databases">
        <title>Massive genome expansion in bonnet fungi (Mycena s.s.) driven by repeated elements and novel gene families across ecological guilds.</title>
        <authorList>
            <consortium name="Lawrence Berkeley National Laboratory"/>
            <person name="Harder C.B."/>
            <person name="Miyauchi S."/>
            <person name="Viragh M."/>
            <person name="Kuo A."/>
            <person name="Thoen E."/>
            <person name="Andreopoulos B."/>
            <person name="Lu D."/>
            <person name="Skrede I."/>
            <person name="Drula E."/>
            <person name="Henrissat B."/>
            <person name="Morin E."/>
            <person name="Kohler A."/>
            <person name="Barry K."/>
            <person name="LaButti K."/>
            <person name="Morin E."/>
            <person name="Salamov A."/>
            <person name="Lipzen A."/>
            <person name="Mereny Z."/>
            <person name="Hegedus B."/>
            <person name="Baldrian P."/>
            <person name="Stursova M."/>
            <person name="Weitz H."/>
            <person name="Taylor A."/>
            <person name="Grigoriev I.V."/>
            <person name="Nagy L.G."/>
            <person name="Martin F."/>
            <person name="Kauserud H."/>
        </authorList>
    </citation>
    <scope>NUCLEOTIDE SEQUENCE</scope>
    <source>
        <strain evidence="2">CBHHK182m</strain>
    </source>
</reference>
<dbReference type="Proteomes" id="UP001215598">
    <property type="component" value="Unassembled WGS sequence"/>
</dbReference>